<evidence type="ECO:0000256" key="2">
    <source>
        <dbReference type="ARBA" id="ARBA00023015"/>
    </source>
</evidence>
<dbReference type="InterPro" id="IPR018060">
    <property type="entry name" value="HTH_AraC"/>
</dbReference>
<feature type="domain" description="HTH araC/xylS-type" evidence="7">
    <location>
        <begin position="419"/>
        <end position="518"/>
    </location>
</feature>
<evidence type="ECO:0000259" key="8">
    <source>
        <dbReference type="PROSITE" id="PS50110"/>
    </source>
</evidence>
<dbReference type="Proteomes" id="UP000260812">
    <property type="component" value="Unassembled WGS sequence"/>
</dbReference>
<evidence type="ECO:0000256" key="5">
    <source>
        <dbReference type="ARBA" id="ARBA00024867"/>
    </source>
</evidence>
<keyword evidence="2" id="KW-0805">Transcription regulation</keyword>
<evidence type="ECO:0000256" key="6">
    <source>
        <dbReference type="PROSITE-ProRule" id="PRU00169"/>
    </source>
</evidence>
<dbReference type="Pfam" id="PF12833">
    <property type="entry name" value="HTH_18"/>
    <property type="match status" value="1"/>
</dbReference>
<dbReference type="Pfam" id="PF00072">
    <property type="entry name" value="Response_reg"/>
    <property type="match status" value="1"/>
</dbReference>
<dbReference type="SMART" id="SM00342">
    <property type="entry name" value="HTH_ARAC"/>
    <property type="match status" value="1"/>
</dbReference>
<dbReference type="InterPro" id="IPR009057">
    <property type="entry name" value="Homeodomain-like_sf"/>
</dbReference>
<dbReference type="GO" id="GO:0003700">
    <property type="term" value="F:DNA-binding transcription factor activity"/>
    <property type="evidence" value="ECO:0007669"/>
    <property type="project" value="InterPro"/>
</dbReference>
<dbReference type="InterPro" id="IPR020449">
    <property type="entry name" value="Tscrpt_reg_AraC-type_HTH"/>
</dbReference>
<keyword evidence="4" id="KW-0804">Transcription</keyword>
<dbReference type="EMBL" id="QVLV01000002">
    <property type="protein sequence ID" value="RGE64345.1"/>
    <property type="molecule type" value="Genomic_DNA"/>
</dbReference>
<name>A0A3E3IB92_9FIRM</name>
<comment type="function">
    <text evidence="5">May play the central regulatory role in sporulation. It may be an element of the effector pathway responsible for the activation of sporulation genes in response to nutritional stress. Spo0A may act in concert with spo0H (a sigma factor) to control the expression of some genes that are critical to the sporulation process.</text>
</comment>
<dbReference type="CDD" id="cd17536">
    <property type="entry name" value="REC_YesN-like"/>
    <property type="match status" value="1"/>
</dbReference>
<dbReference type="SMART" id="SM00448">
    <property type="entry name" value="REC"/>
    <property type="match status" value="1"/>
</dbReference>
<dbReference type="PROSITE" id="PS50110">
    <property type="entry name" value="RESPONSE_REGULATORY"/>
    <property type="match status" value="1"/>
</dbReference>
<sequence>MIKLLIVEDELITRRGLMRHVPWKKIGVDAVETAENADEAFGICARWQPDIVLSDIKMRGMDGIEMCRQLRSLLPDCQIIFVSSYSYKEYLKAAIELGAIQYVEKPVVLEELIGAVEKGIERIAQIKKQKALQDSYTESMDFLKREALFSLLSTPEDVKKLECQLRRSGLWDSGDTRMRIGIVKLAGTVDDTGEFVRFYREKLQIFMAEEQFYCNMDFHDNRTLILLATGTKSMLDRDGELIRALCVLAMESKGEYRHFLAVGAMVEEPGKLYASYQSACQSAGCLSYKGFASFAFCGEAPADRYFEVEKDQEEAFVGALSRREKEEAIRILEQIYAQLITEKAALNSSVKNMYFLLYSHIQQLEKELLTGEGRERRESGRFWDNAQTLEELHTFVAARAMEAIEAREREGTGGNAVIFQVIEVMKQRYSDKSLCIKDLADAVYLTPSYLSGLFKRRTGTTINQYLTNMRIDQAKKLLRDNSLKLYHVADLVGYEDAAYFARIFKAQTGMTPSEYKENKNL</sequence>
<dbReference type="PANTHER" id="PTHR43280">
    <property type="entry name" value="ARAC-FAMILY TRANSCRIPTIONAL REGULATOR"/>
    <property type="match status" value="1"/>
</dbReference>
<proteinExistence type="predicted"/>
<dbReference type="PRINTS" id="PR00032">
    <property type="entry name" value="HTHARAC"/>
</dbReference>
<feature type="domain" description="Response regulatory" evidence="8">
    <location>
        <begin position="3"/>
        <end position="120"/>
    </location>
</feature>
<dbReference type="SUPFAM" id="SSF46689">
    <property type="entry name" value="Homeodomain-like"/>
    <property type="match status" value="2"/>
</dbReference>
<feature type="modified residue" description="4-aspartylphosphate" evidence="6">
    <location>
        <position position="55"/>
    </location>
</feature>
<accession>A0A3E3IB92</accession>
<protein>
    <recommendedName>
        <fullName evidence="1">Stage 0 sporulation protein A homolog</fullName>
    </recommendedName>
</protein>
<dbReference type="InterPro" id="IPR001789">
    <property type="entry name" value="Sig_transdc_resp-reg_receiver"/>
</dbReference>
<dbReference type="RefSeq" id="WP_117543920.1">
    <property type="nucleotide sequence ID" value="NZ_QVLV01000002.1"/>
</dbReference>
<dbReference type="InterPro" id="IPR011006">
    <property type="entry name" value="CheY-like_superfamily"/>
</dbReference>
<dbReference type="GeneID" id="97986187"/>
<dbReference type="Gene3D" id="3.40.50.2300">
    <property type="match status" value="1"/>
</dbReference>
<dbReference type="AlphaFoldDB" id="A0A3E3IB92"/>
<evidence type="ECO:0000313" key="9">
    <source>
        <dbReference type="EMBL" id="RGE64345.1"/>
    </source>
</evidence>
<keyword evidence="6" id="KW-0597">Phosphoprotein</keyword>
<dbReference type="Gene3D" id="1.10.10.60">
    <property type="entry name" value="Homeodomain-like"/>
    <property type="match status" value="2"/>
</dbReference>
<evidence type="ECO:0000313" key="10">
    <source>
        <dbReference type="Proteomes" id="UP000260812"/>
    </source>
</evidence>
<gene>
    <name evidence="9" type="ORF">DXC51_04620</name>
</gene>
<evidence type="ECO:0000259" key="7">
    <source>
        <dbReference type="PROSITE" id="PS01124"/>
    </source>
</evidence>
<evidence type="ECO:0000256" key="4">
    <source>
        <dbReference type="ARBA" id="ARBA00023163"/>
    </source>
</evidence>
<keyword evidence="3" id="KW-0238">DNA-binding</keyword>
<comment type="caution">
    <text evidence="9">The sequence shown here is derived from an EMBL/GenBank/DDBJ whole genome shotgun (WGS) entry which is preliminary data.</text>
</comment>
<organism evidence="9 10">
    <name type="scientific">Eisenbergiella massiliensis</name>
    <dbReference type="NCBI Taxonomy" id="1720294"/>
    <lineage>
        <taxon>Bacteria</taxon>
        <taxon>Bacillati</taxon>
        <taxon>Bacillota</taxon>
        <taxon>Clostridia</taxon>
        <taxon>Lachnospirales</taxon>
        <taxon>Lachnospiraceae</taxon>
        <taxon>Eisenbergiella</taxon>
    </lineage>
</organism>
<dbReference type="PANTHER" id="PTHR43280:SF28">
    <property type="entry name" value="HTH-TYPE TRANSCRIPTIONAL ACTIVATOR RHAS"/>
    <property type="match status" value="1"/>
</dbReference>
<evidence type="ECO:0000256" key="1">
    <source>
        <dbReference type="ARBA" id="ARBA00018672"/>
    </source>
</evidence>
<reference evidence="9" key="1">
    <citation type="submission" date="2018-08" db="EMBL/GenBank/DDBJ databases">
        <title>A genome reference for cultivated species of the human gut microbiota.</title>
        <authorList>
            <person name="Zou Y."/>
            <person name="Xue W."/>
            <person name="Luo G."/>
        </authorList>
    </citation>
    <scope>NUCLEOTIDE SEQUENCE [LARGE SCALE GENOMIC DNA]</scope>
    <source>
        <strain evidence="9">TF05-5AC</strain>
    </source>
</reference>
<dbReference type="SUPFAM" id="SSF52172">
    <property type="entry name" value="CheY-like"/>
    <property type="match status" value="1"/>
</dbReference>
<keyword evidence="10" id="KW-1185">Reference proteome</keyword>
<evidence type="ECO:0000256" key="3">
    <source>
        <dbReference type="ARBA" id="ARBA00023125"/>
    </source>
</evidence>
<dbReference type="GO" id="GO:0043565">
    <property type="term" value="F:sequence-specific DNA binding"/>
    <property type="evidence" value="ECO:0007669"/>
    <property type="project" value="InterPro"/>
</dbReference>
<dbReference type="PROSITE" id="PS01124">
    <property type="entry name" value="HTH_ARAC_FAMILY_2"/>
    <property type="match status" value="1"/>
</dbReference>
<dbReference type="GO" id="GO:0000160">
    <property type="term" value="P:phosphorelay signal transduction system"/>
    <property type="evidence" value="ECO:0007669"/>
    <property type="project" value="InterPro"/>
</dbReference>